<gene>
    <name evidence="4" type="ORF">Nepgr_018947</name>
</gene>
<dbReference type="InterPro" id="IPR044822">
    <property type="entry name" value="Myb_DNA-bind_4"/>
</dbReference>
<feature type="coiled-coil region" evidence="1">
    <location>
        <begin position="371"/>
        <end position="435"/>
    </location>
</feature>
<feature type="region of interest" description="Disordered" evidence="2">
    <location>
        <begin position="87"/>
        <end position="106"/>
    </location>
</feature>
<keyword evidence="1" id="KW-0175">Coiled coil</keyword>
<protein>
    <recommendedName>
        <fullName evidence="3">Myb/SANT-like DNA-binding domain-containing protein</fullName>
    </recommendedName>
</protein>
<dbReference type="PANTHER" id="PTHR46327">
    <property type="entry name" value="F16F4.11 PROTEIN-RELATED"/>
    <property type="match status" value="1"/>
</dbReference>
<dbReference type="PANTHER" id="PTHR46327:SF3">
    <property type="entry name" value="TRANSCRIPTION FACTOR"/>
    <property type="match status" value="1"/>
</dbReference>
<feature type="region of interest" description="Disordered" evidence="2">
    <location>
        <begin position="265"/>
        <end position="323"/>
    </location>
</feature>
<feature type="compositionally biased region" description="Acidic residues" evidence="2">
    <location>
        <begin position="281"/>
        <end position="298"/>
    </location>
</feature>
<evidence type="ECO:0000313" key="5">
    <source>
        <dbReference type="Proteomes" id="UP001279734"/>
    </source>
</evidence>
<evidence type="ECO:0000259" key="3">
    <source>
        <dbReference type="Pfam" id="PF13837"/>
    </source>
</evidence>
<evidence type="ECO:0000256" key="2">
    <source>
        <dbReference type="SAM" id="MobiDB-lite"/>
    </source>
</evidence>
<dbReference type="Proteomes" id="UP001279734">
    <property type="component" value="Unassembled WGS sequence"/>
</dbReference>
<proteinExistence type="predicted"/>
<reference evidence="4" key="1">
    <citation type="submission" date="2023-05" db="EMBL/GenBank/DDBJ databases">
        <title>Nepenthes gracilis genome sequencing.</title>
        <authorList>
            <person name="Fukushima K."/>
        </authorList>
    </citation>
    <scope>NUCLEOTIDE SEQUENCE</scope>
    <source>
        <strain evidence="4">SING2019-196</strain>
    </source>
</reference>
<feature type="compositionally biased region" description="Basic and acidic residues" evidence="2">
    <location>
        <begin position="265"/>
        <end position="280"/>
    </location>
</feature>
<dbReference type="AlphaFoldDB" id="A0AAD3SW14"/>
<evidence type="ECO:0000256" key="1">
    <source>
        <dbReference type="SAM" id="Coils"/>
    </source>
</evidence>
<dbReference type="Pfam" id="PF13837">
    <property type="entry name" value="Myb_DNA-bind_4"/>
    <property type="match status" value="1"/>
</dbReference>
<sequence>MEDNLSPGVMVPGGSSYGGLDLQGSMRICHHQHQPHNLQQQQSLSQQGSSPVLDGFPLSMGQIHDFDQSNSVVDFNKVDRGKISVSDEDEQSFNEDGINGQNEPGKGKKVSLWQRVKWTDSMVRLLITAVSYIGEDATSDRGPMGRRKCTNLQKKGKWKSVSKVMAERRFYVSPQQCEDKFNDLNKRYKKLNDILGRGTSCQVVENPALLDMMDHLTDKTKEEVRKILSSKHLFYEEMCSYHNGNRLNLPPDPALQRSLLLALGSRDDHETSDSKRNPHDDNDEDDHDAETDDHEDYEENHSRGTYGIIGDSSKRMKQGQGHESFGFGNHMNTQDLNKGIHLQTHTPHTDMNLTFSEGPKAAWLQKQWIKSRSIELEQQKLQIDLEMLELEKQRFQWQRFSRKKDRELEKLKLENERMKLENERLVLELKRMEMTLHCSQ</sequence>
<comment type="caution">
    <text evidence="4">The sequence shown here is derived from an EMBL/GenBank/DDBJ whole genome shotgun (WGS) entry which is preliminary data.</text>
</comment>
<name>A0AAD3SW14_NEPGR</name>
<accession>A0AAD3SW14</accession>
<organism evidence="4 5">
    <name type="scientific">Nepenthes gracilis</name>
    <name type="common">Slender pitcher plant</name>
    <dbReference type="NCBI Taxonomy" id="150966"/>
    <lineage>
        <taxon>Eukaryota</taxon>
        <taxon>Viridiplantae</taxon>
        <taxon>Streptophyta</taxon>
        <taxon>Embryophyta</taxon>
        <taxon>Tracheophyta</taxon>
        <taxon>Spermatophyta</taxon>
        <taxon>Magnoliopsida</taxon>
        <taxon>eudicotyledons</taxon>
        <taxon>Gunneridae</taxon>
        <taxon>Pentapetalae</taxon>
        <taxon>Caryophyllales</taxon>
        <taxon>Nepenthaceae</taxon>
        <taxon>Nepenthes</taxon>
    </lineage>
</organism>
<feature type="domain" description="Myb/SANT-like DNA-binding" evidence="3">
    <location>
        <begin position="115"/>
        <end position="205"/>
    </location>
</feature>
<dbReference type="Gene3D" id="1.10.10.60">
    <property type="entry name" value="Homeodomain-like"/>
    <property type="match status" value="1"/>
</dbReference>
<evidence type="ECO:0000313" key="4">
    <source>
        <dbReference type="EMBL" id="GMH17106.1"/>
    </source>
</evidence>
<dbReference type="EMBL" id="BSYO01000017">
    <property type="protein sequence ID" value="GMH17106.1"/>
    <property type="molecule type" value="Genomic_DNA"/>
</dbReference>
<keyword evidence="5" id="KW-1185">Reference proteome</keyword>